<sequence length="406" mass="42604">MSIKQRLLAGSALTAIALLAAGCASDGAAEPAASEPASSSTSAATAADVAPGSRVAVSLEGEVAVLDAATLQIIETFPTEDFTRVNAVGDGRNVFVTTSEGFQVLDTAEPALTDTLFPADAAGHVVRHAGKTVLFSDGWGETTILDTDALIESNGALPEIQQYEAPDAHHGVSIVLSDGTLVTSVGTTDSRSGAIALEPHDDHYHELTSSNECPAIHGEGTAAGEVAIFGCENGALMFKDGEFIKLSAPDEFGRMGNAYVSEESPIAIGDYKNDPDYEGYLLNNIAVIDTEAETYDVVNLGDVEFTWRGAGRGPDGLFYMLATDGSIHEFDPATSEFTGEVFPVIGEWEGPDDWQTPHPGMITVGDIAYVVDVENQRLVSVDLTTGEIITEGEELSSFPNEVAVNL</sequence>
<feature type="signal peptide" evidence="1">
    <location>
        <begin position="1"/>
        <end position="20"/>
    </location>
</feature>
<dbReference type="Proteomes" id="UP000253508">
    <property type="component" value="Unassembled WGS sequence"/>
</dbReference>
<evidence type="ECO:0000256" key="1">
    <source>
        <dbReference type="SAM" id="SignalP"/>
    </source>
</evidence>
<dbReference type="AlphaFoldDB" id="A0A367XTT4"/>
<dbReference type="SUPFAM" id="SSF50969">
    <property type="entry name" value="YVTN repeat-like/Quinoprotein amine dehydrogenase"/>
    <property type="match status" value="1"/>
</dbReference>
<dbReference type="RefSeq" id="WP_114118475.1">
    <property type="nucleotide sequence ID" value="NZ_BMHU01000005.1"/>
</dbReference>
<name>A0A367XTT4_9MICO</name>
<accession>A0A367XTT4</accession>
<evidence type="ECO:0000313" key="3">
    <source>
        <dbReference type="Proteomes" id="UP000253508"/>
    </source>
</evidence>
<dbReference type="EMBL" id="QORO01000005">
    <property type="protein sequence ID" value="RCK57037.1"/>
    <property type="molecule type" value="Genomic_DNA"/>
</dbReference>
<keyword evidence="3" id="KW-1185">Reference proteome</keyword>
<reference evidence="2 3" key="1">
    <citation type="submission" date="2018-07" db="EMBL/GenBank/DDBJ databases">
        <title>Microbacterium endoborsara sp. nov., a novel actinobacterium isolated from Borszczowia aralocaspica.</title>
        <authorList>
            <person name="An D."/>
        </authorList>
    </citation>
    <scope>NUCLEOTIDE SEQUENCE [LARGE SCALE GENOMIC DNA]</scope>
    <source>
        <strain evidence="2 3">C1.15228</strain>
    </source>
</reference>
<comment type="caution">
    <text evidence="2">The sequence shown here is derived from an EMBL/GenBank/DDBJ whole genome shotgun (WGS) entry which is preliminary data.</text>
</comment>
<feature type="chain" id="PRO_5039421315" evidence="1">
    <location>
        <begin position="21"/>
        <end position="406"/>
    </location>
</feature>
<organism evidence="2 3">
    <name type="scientific">Microbacterium sorbitolivorans</name>
    <dbReference type="NCBI Taxonomy" id="1867410"/>
    <lineage>
        <taxon>Bacteria</taxon>
        <taxon>Bacillati</taxon>
        <taxon>Actinomycetota</taxon>
        <taxon>Actinomycetes</taxon>
        <taxon>Micrococcales</taxon>
        <taxon>Microbacteriaceae</taxon>
        <taxon>Microbacterium</taxon>
    </lineage>
</organism>
<dbReference type="InterPro" id="IPR011044">
    <property type="entry name" value="Quino_amine_DH_bsu"/>
</dbReference>
<gene>
    <name evidence="2" type="ORF">DTO57_12020</name>
</gene>
<proteinExistence type="predicted"/>
<dbReference type="OrthoDB" id="3250815at2"/>
<dbReference type="PROSITE" id="PS51257">
    <property type="entry name" value="PROKAR_LIPOPROTEIN"/>
    <property type="match status" value="1"/>
</dbReference>
<evidence type="ECO:0000313" key="2">
    <source>
        <dbReference type="EMBL" id="RCK57037.1"/>
    </source>
</evidence>
<protein>
    <submittedName>
        <fullName evidence="2">Uncharacterized protein</fullName>
    </submittedName>
</protein>
<keyword evidence="1" id="KW-0732">Signal</keyword>